<evidence type="ECO:0000313" key="1">
    <source>
        <dbReference type="EMBL" id="KAH7688579.1"/>
    </source>
</evidence>
<evidence type="ECO:0000313" key="2">
    <source>
        <dbReference type="Proteomes" id="UP000827976"/>
    </source>
</evidence>
<organism evidence="1 2">
    <name type="scientific">Dioscorea alata</name>
    <name type="common">Purple yam</name>
    <dbReference type="NCBI Taxonomy" id="55571"/>
    <lineage>
        <taxon>Eukaryota</taxon>
        <taxon>Viridiplantae</taxon>
        <taxon>Streptophyta</taxon>
        <taxon>Embryophyta</taxon>
        <taxon>Tracheophyta</taxon>
        <taxon>Spermatophyta</taxon>
        <taxon>Magnoliopsida</taxon>
        <taxon>Liliopsida</taxon>
        <taxon>Dioscoreales</taxon>
        <taxon>Dioscoreaceae</taxon>
        <taxon>Dioscorea</taxon>
    </lineage>
</organism>
<protein>
    <submittedName>
        <fullName evidence="1">RNA-directed DNA polymerase protein</fullName>
        <ecNumber evidence="1">2.7.7.49</ecNumber>
    </submittedName>
</protein>
<keyword evidence="1" id="KW-0695">RNA-directed DNA polymerase</keyword>
<proteinExistence type="predicted"/>
<reference evidence="2" key="1">
    <citation type="journal article" date="2022" name="Nat. Commun.">
        <title>Chromosome evolution and the genetic basis of agronomically important traits in greater yam.</title>
        <authorList>
            <person name="Bredeson J.V."/>
            <person name="Lyons J.B."/>
            <person name="Oniyinde I.O."/>
            <person name="Okereke N.R."/>
            <person name="Kolade O."/>
            <person name="Nnabue I."/>
            <person name="Nwadili C.O."/>
            <person name="Hribova E."/>
            <person name="Parker M."/>
            <person name="Nwogha J."/>
            <person name="Shu S."/>
            <person name="Carlson J."/>
            <person name="Kariba R."/>
            <person name="Muthemba S."/>
            <person name="Knop K."/>
            <person name="Barton G.J."/>
            <person name="Sherwood A.V."/>
            <person name="Lopez-Montes A."/>
            <person name="Asiedu R."/>
            <person name="Jamnadass R."/>
            <person name="Muchugi A."/>
            <person name="Goodstein D."/>
            <person name="Egesi C.N."/>
            <person name="Featherston J."/>
            <person name="Asfaw A."/>
            <person name="Simpson G.G."/>
            <person name="Dolezel J."/>
            <person name="Hendre P.S."/>
            <person name="Van Deynze A."/>
            <person name="Kumar P.L."/>
            <person name="Obidiegwu J.E."/>
            <person name="Bhattacharjee R."/>
            <person name="Rokhsar D.S."/>
        </authorList>
    </citation>
    <scope>NUCLEOTIDE SEQUENCE [LARGE SCALE GENOMIC DNA]</scope>
    <source>
        <strain evidence="2">cv. TDa95/00328</strain>
    </source>
</reference>
<keyword evidence="1" id="KW-0808">Transferase</keyword>
<name>A0ACB7WKZ7_DIOAL</name>
<dbReference type="EMBL" id="CM037013">
    <property type="protein sequence ID" value="KAH7688579.1"/>
    <property type="molecule type" value="Genomic_DNA"/>
</dbReference>
<gene>
    <name evidence="1" type="ORF">IHE45_03G041200</name>
</gene>
<dbReference type="EC" id="2.7.7.49" evidence="1"/>
<sequence>MCKTEQQKTRVAEEVEEEEEMMFMAITDHKPEGSYKKSWLLDSGCTHHMCGDIKSFKELDWSYRSKVKIGNGEHVNVEGKGEVFINTLQGNTQLNNVLFVPAISHNLMSVGQLIENGLALSFHDKLCEVFDKKGEKLMEVEMHGHSFPVNLEKEATYYAGMDETQLWHKRYGHCNFETLKQMADVQMVIDMPLVNSRRGVCSVCEEGKSHRQPFPT</sequence>
<keyword evidence="1" id="KW-0548">Nucleotidyltransferase</keyword>
<keyword evidence="2" id="KW-1185">Reference proteome</keyword>
<comment type="caution">
    <text evidence="1">The sequence shown here is derived from an EMBL/GenBank/DDBJ whole genome shotgun (WGS) entry which is preliminary data.</text>
</comment>
<accession>A0ACB7WKZ7</accession>
<dbReference type="Proteomes" id="UP000827976">
    <property type="component" value="Chromosome 3"/>
</dbReference>